<feature type="domain" description="Protein kinase" evidence="9">
    <location>
        <begin position="1"/>
        <end position="159"/>
    </location>
</feature>
<dbReference type="InterPro" id="IPR045874">
    <property type="entry name" value="LRK10/LRL21-25-like"/>
</dbReference>
<evidence type="ECO:0000313" key="10">
    <source>
        <dbReference type="EMBL" id="KAI7745855.1"/>
    </source>
</evidence>
<keyword evidence="2" id="KW-0808">Transferase</keyword>
<evidence type="ECO:0000256" key="7">
    <source>
        <dbReference type="ARBA" id="ARBA00023180"/>
    </source>
</evidence>
<dbReference type="InterPro" id="IPR001245">
    <property type="entry name" value="Ser-Thr/Tyr_kinase_cat_dom"/>
</dbReference>
<dbReference type="Proteomes" id="UP001206925">
    <property type="component" value="Unassembled WGS sequence"/>
</dbReference>
<name>A0AAD5GK39_AMBAR</name>
<evidence type="ECO:0000259" key="9">
    <source>
        <dbReference type="PROSITE" id="PS50011"/>
    </source>
</evidence>
<dbReference type="Gene3D" id="1.10.510.10">
    <property type="entry name" value="Transferase(Phosphotransferase) domain 1"/>
    <property type="match status" value="1"/>
</dbReference>
<dbReference type="AlphaFoldDB" id="A0AAD5GK39"/>
<protein>
    <recommendedName>
        <fullName evidence="9">Protein kinase domain-containing protein</fullName>
    </recommendedName>
</protein>
<dbReference type="GO" id="GO:0004674">
    <property type="term" value="F:protein serine/threonine kinase activity"/>
    <property type="evidence" value="ECO:0007669"/>
    <property type="project" value="UniProtKB-KW"/>
</dbReference>
<dbReference type="InterPro" id="IPR000719">
    <property type="entry name" value="Prot_kinase_dom"/>
</dbReference>
<comment type="caution">
    <text evidence="10">The sequence shown here is derived from an EMBL/GenBank/DDBJ whole genome shotgun (WGS) entry which is preliminary data.</text>
</comment>
<keyword evidence="2" id="KW-0418">Kinase</keyword>
<feature type="compositionally biased region" description="Basic and acidic residues" evidence="8">
    <location>
        <begin position="1"/>
        <end position="24"/>
    </location>
</feature>
<evidence type="ECO:0000256" key="6">
    <source>
        <dbReference type="ARBA" id="ARBA00023136"/>
    </source>
</evidence>
<feature type="region of interest" description="Disordered" evidence="8">
    <location>
        <begin position="1"/>
        <end position="32"/>
    </location>
</feature>
<keyword evidence="4" id="KW-0732">Signal</keyword>
<gene>
    <name evidence="10" type="ORF">M8C21_016237</name>
</gene>
<dbReference type="GO" id="GO:0016020">
    <property type="term" value="C:membrane"/>
    <property type="evidence" value="ECO:0007669"/>
    <property type="project" value="UniProtKB-SubCell"/>
</dbReference>
<evidence type="ECO:0000256" key="4">
    <source>
        <dbReference type="ARBA" id="ARBA00022729"/>
    </source>
</evidence>
<evidence type="ECO:0000256" key="1">
    <source>
        <dbReference type="ARBA" id="ARBA00004479"/>
    </source>
</evidence>
<evidence type="ECO:0000256" key="2">
    <source>
        <dbReference type="ARBA" id="ARBA00022527"/>
    </source>
</evidence>
<comment type="subcellular location">
    <subcellularLocation>
        <location evidence="1">Membrane</location>
        <topology evidence="1">Single-pass type I membrane protein</topology>
    </subcellularLocation>
</comment>
<dbReference type="GO" id="GO:0005524">
    <property type="term" value="F:ATP binding"/>
    <property type="evidence" value="ECO:0007669"/>
    <property type="project" value="InterPro"/>
</dbReference>
<keyword evidence="3" id="KW-0812">Transmembrane</keyword>
<dbReference type="PROSITE" id="PS50011">
    <property type="entry name" value="PROTEIN_KINASE_DOM"/>
    <property type="match status" value="1"/>
</dbReference>
<keyword evidence="6" id="KW-0472">Membrane</keyword>
<keyword evidence="5" id="KW-1133">Transmembrane helix</keyword>
<evidence type="ECO:0000313" key="11">
    <source>
        <dbReference type="Proteomes" id="UP001206925"/>
    </source>
</evidence>
<accession>A0AAD5GK39</accession>
<keyword evidence="2" id="KW-0723">Serine/threonine-protein kinase</keyword>
<dbReference type="SUPFAM" id="SSF56112">
    <property type="entry name" value="Protein kinase-like (PK-like)"/>
    <property type="match status" value="1"/>
</dbReference>
<evidence type="ECO:0000256" key="5">
    <source>
        <dbReference type="ARBA" id="ARBA00022989"/>
    </source>
</evidence>
<keyword evidence="7" id="KW-0325">Glycoprotein</keyword>
<evidence type="ECO:0000256" key="3">
    <source>
        <dbReference type="ARBA" id="ARBA00022692"/>
    </source>
</evidence>
<keyword evidence="11" id="KW-1185">Reference proteome</keyword>
<organism evidence="10 11">
    <name type="scientific">Ambrosia artemisiifolia</name>
    <name type="common">Common ragweed</name>
    <dbReference type="NCBI Taxonomy" id="4212"/>
    <lineage>
        <taxon>Eukaryota</taxon>
        <taxon>Viridiplantae</taxon>
        <taxon>Streptophyta</taxon>
        <taxon>Embryophyta</taxon>
        <taxon>Tracheophyta</taxon>
        <taxon>Spermatophyta</taxon>
        <taxon>Magnoliopsida</taxon>
        <taxon>eudicotyledons</taxon>
        <taxon>Gunneridae</taxon>
        <taxon>Pentapetalae</taxon>
        <taxon>asterids</taxon>
        <taxon>campanulids</taxon>
        <taxon>Asterales</taxon>
        <taxon>Asteraceae</taxon>
        <taxon>Asteroideae</taxon>
        <taxon>Heliantheae alliance</taxon>
        <taxon>Heliantheae</taxon>
        <taxon>Ambrosia</taxon>
    </lineage>
</organism>
<dbReference type="Gene3D" id="3.30.200.20">
    <property type="entry name" value="Phosphorylase Kinase, domain 1"/>
    <property type="match status" value="1"/>
</dbReference>
<reference evidence="10" key="1">
    <citation type="submission" date="2022-06" db="EMBL/GenBank/DDBJ databases">
        <title>Uncovering the hologenomic basis of an extraordinary plant invasion.</title>
        <authorList>
            <person name="Bieker V.C."/>
            <person name="Martin M.D."/>
            <person name="Gilbert T."/>
            <person name="Hodgins K."/>
            <person name="Battlay P."/>
            <person name="Petersen B."/>
            <person name="Wilson J."/>
        </authorList>
    </citation>
    <scope>NUCLEOTIDE SEQUENCE</scope>
    <source>
        <strain evidence="10">AA19_3_7</strain>
        <tissue evidence="10">Leaf</tissue>
    </source>
</reference>
<proteinExistence type="predicted"/>
<dbReference type="InterPro" id="IPR011009">
    <property type="entry name" value="Kinase-like_dom_sf"/>
</dbReference>
<sequence length="159" mass="17651">MADANKEDENKADTKKEDAKKADAMEDDDEDDYSQLIPPAMITLVSYMFGARGFGIVYKGIISDNKVVAVKVLNGTSNKRIEKQFMAEEVDFGLAKLCNRENTHITMTGGRGTPGYAASELWMPLPITHKCDVYSFGMLLFEIIGRRRNSDTSLGDSQL</sequence>
<evidence type="ECO:0000256" key="8">
    <source>
        <dbReference type="SAM" id="MobiDB-lite"/>
    </source>
</evidence>
<dbReference type="PANTHER" id="PTHR27009">
    <property type="entry name" value="RUST RESISTANCE KINASE LR10-RELATED"/>
    <property type="match status" value="1"/>
</dbReference>
<dbReference type="EMBL" id="JAMZMK010007095">
    <property type="protein sequence ID" value="KAI7745855.1"/>
    <property type="molecule type" value="Genomic_DNA"/>
</dbReference>
<dbReference type="Pfam" id="PF07714">
    <property type="entry name" value="PK_Tyr_Ser-Thr"/>
    <property type="match status" value="1"/>
</dbReference>